<protein>
    <submittedName>
        <fullName evidence="12">Olfactory receptor</fullName>
    </submittedName>
</protein>
<keyword evidence="8 12" id="KW-0675">Receptor</keyword>
<keyword evidence="3 10" id="KW-0812">Transmembrane</keyword>
<evidence type="ECO:0000256" key="3">
    <source>
        <dbReference type="ARBA" id="ARBA00022692"/>
    </source>
</evidence>
<reference evidence="12" key="1">
    <citation type="submission" date="2003-11" db="EMBL/GenBank/DDBJ databases">
        <title>Olfactory Receptor Gene Expression in Tiger Salamander Olfactory Epithelium.</title>
        <authorList>
            <person name="Marchand J.E."/>
            <person name="Yang X."/>
            <person name="Chikaraishi D."/>
            <person name="Krieger J."/>
            <person name="Breer H."/>
            <person name="Kauer J.S."/>
        </authorList>
    </citation>
    <scope>NUCLEOTIDE SEQUENCE</scope>
    <source>
        <tissue evidence="12">Olfactory epithelium</tissue>
    </source>
</reference>
<evidence type="ECO:0000256" key="6">
    <source>
        <dbReference type="ARBA" id="ARBA00023040"/>
    </source>
</evidence>
<dbReference type="Gene3D" id="1.20.1070.10">
    <property type="entry name" value="Rhodopsin 7-helix transmembrane proteins"/>
    <property type="match status" value="1"/>
</dbReference>
<accession>Q6JH65</accession>
<evidence type="ECO:0000256" key="1">
    <source>
        <dbReference type="ARBA" id="ARBA00004651"/>
    </source>
</evidence>
<name>Q6JH65_AMBTI</name>
<evidence type="ECO:0000259" key="11">
    <source>
        <dbReference type="PROSITE" id="PS50262"/>
    </source>
</evidence>
<dbReference type="PROSITE" id="PS50262">
    <property type="entry name" value="G_PROTEIN_RECEP_F1_2"/>
    <property type="match status" value="1"/>
</dbReference>
<evidence type="ECO:0000256" key="4">
    <source>
        <dbReference type="ARBA" id="ARBA00022725"/>
    </source>
</evidence>
<evidence type="ECO:0000256" key="2">
    <source>
        <dbReference type="ARBA" id="ARBA00022475"/>
    </source>
</evidence>
<feature type="transmembrane region" description="Helical" evidence="10">
    <location>
        <begin position="111"/>
        <end position="131"/>
    </location>
</feature>
<dbReference type="GO" id="GO:0004930">
    <property type="term" value="F:G protein-coupled receptor activity"/>
    <property type="evidence" value="ECO:0007669"/>
    <property type="project" value="UniProtKB-KW"/>
</dbReference>
<dbReference type="PANTHER" id="PTHR26452">
    <property type="entry name" value="OLFACTORY RECEPTOR"/>
    <property type="match status" value="1"/>
</dbReference>
<evidence type="ECO:0000256" key="8">
    <source>
        <dbReference type="ARBA" id="ARBA00023170"/>
    </source>
</evidence>
<evidence type="ECO:0000256" key="7">
    <source>
        <dbReference type="ARBA" id="ARBA00023136"/>
    </source>
</evidence>
<dbReference type="GO" id="GO:0004984">
    <property type="term" value="F:olfactory receptor activity"/>
    <property type="evidence" value="ECO:0007669"/>
    <property type="project" value="InterPro"/>
</dbReference>
<dbReference type="PRINTS" id="PR00245">
    <property type="entry name" value="OLFACTORYR"/>
</dbReference>
<evidence type="ECO:0000313" key="12">
    <source>
        <dbReference type="EMBL" id="AAR22974.1"/>
    </source>
</evidence>
<keyword evidence="2" id="KW-1003">Cell membrane</keyword>
<comment type="subcellular location">
    <subcellularLocation>
        <location evidence="1">Cell membrane</location>
        <topology evidence="1">Multi-pass membrane protein</topology>
    </subcellularLocation>
</comment>
<evidence type="ECO:0000256" key="5">
    <source>
        <dbReference type="ARBA" id="ARBA00022989"/>
    </source>
</evidence>
<feature type="non-terminal residue" evidence="12">
    <location>
        <position position="162"/>
    </location>
</feature>
<keyword evidence="6" id="KW-0297">G-protein coupled receptor</keyword>
<keyword evidence="7 10" id="KW-0472">Membrane</keyword>
<proteinExistence type="evidence at transcript level"/>
<evidence type="ECO:0000256" key="10">
    <source>
        <dbReference type="SAM" id="Phobius"/>
    </source>
</evidence>
<feature type="transmembrane region" description="Helical" evidence="10">
    <location>
        <begin position="12"/>
        <end position="32"/>
    </location>
</feature>
<dbReference type="EMBL" id="AY485166">
    <property type="protein sequence ID" value="AAR22974.1"/>
    <property type="molecule type" value="mRNA"/>
</dbReference>
<keyword evidence="5 10" id="KW-1133">Transmembrane helix</keyword>
<dbReference type="InterPro" id="IPR017452">
    <property type="entry name" value="GPCR_Rhodpsn_7TM"/>
</dbReference>
<dbReference type="InterPro" id="IPR050516">
    <property type="entry name" value="Olfactory_GPCR"/>
</dbReference>
<keyword evidence="4" id="KW-0716">Sensory transduction</keyword>
<evidence type="ECO:0000256" key="9">
    <source>
        <dbReference type="ARBA" id="ARBA00023224"/>
    </source>
</evidence>
<keyword evidence="9" id="KW-0807">Transducer</keyword>
<dbReference type="Pfam" id="PF13853">
    <property type="entry name" value="7tm_4"/>
    <property type="match status" value="1"/>
</dbReference>
<dbReference type="SUPFAM" id="SSF81321">
    <property type="entry name" value="Family A G protein-coupled receptor-like"/>
    <property type="match status" value="1"/>
</dbReference>
<organism evidence="12">
    <name type="scientific">Ambystoma tigrinum</name>
    <name type="common">Eastern tiger salamander</name>
    <dbReference type="NCBI Taxonomy" id="8305"/>
    <lineage>
        <taxon>Eukaryota</taxon>
        <taxon>Metazoa</taxon>
        <taxon>Chordata</taxon>
        <taxon>Craniata</taxon>
        <taxon>Vertebrata</taxon>
        <taxon>Euteleostomi</taxon>
        <taxon>Amphibia</taxon>
        <taxon>Batrachia</taxon>
        <taxon>Caudata</taxon>
        <taxon>Salamandroidea</taxon>
        <taxon>Ambystomatidae</taxon>
        <taxon>Ambystoma</taxon>
    </lineage>
</organism>
<sequence>CRPLHYTNIMSMNSCLIMAISCWLGGFLYSLVHILCTFRLSFCGPNVLTHFFCDLPPLFELSCTDTTINMVFAFVSGGAVGFGCFLITLHSYIRIVGSLMNIHSTKGKLKAFSTCSSHLTVVILFYGTILLCTPPTSSYSLTRDRMISLMYTIATPMLNPFI</sequence>
<keyword evidence="4" id="KW-0552">Olfaction</keyword>
<feature type="domain" description="G-protein coupled receptors family 1 profile" evidence="11">
    <location>
        <begin position="1"/>
        <end position="162"/>
    </location>
</feature>
<feature type="non-terminal residue" evidence="12">
    <location>
        <position position="1"/>
    </location>
</feature>
<dbReference type="AlphaFoldDB" id="Q6JH65"/>
<dbReference type="InterPro" id="IPR000725">
    <property type="entry name" value="Olfact_rcpt"/>
</dbReference>
<dbReference type="GO" id="GO:0005886">
    <property type="term" value="C:plasma membrane"/>
    <property type="evidence" value="ECO:0007669"/>
    <property type="project" value="UniProtKB-SubCell"/>
</dbReference>
<feature type="transmembrane region" description="Helical" evidence="10">
    <location>
        <begin position="68"/>
        <end position="90"/>
    </location>
</feature>